<dbReference type="OMA" id="FSNYYCS"/>
<name>M2N0Q0_BAUPA</name>
<evidence type="ECO:0000313" key="2">
    <source>
        <dbReference type="Proteomes" id="UP000011761"/>
    </source>
</evidence>
<evidence type="ECO:0000313" key="1">
    <source>
        <dbReference type="EMBL" id="EMC97488.1"/>
    </source>
</evidence>
<dbReference type="RefSeq" id="XP_007675338.1">
    <property type="nucleotide sequence ID" value="XM_007677148.1"/>
</dbReference>
<dbReference type="GeneID" id="19114362"/>
<dbReference type="AlphaFoldDB" id="M2N0Q0"/>
<proteinExistence type="predicted"/>
<accession>M2N0Q0</accession>
<dbReference type="HOGENOM" id="CLU_2704772_0_0_1"/>
<protein>
    <submittedName>
        <fullName evidence="1">Uncharacterized protein</fullName>
    </submittedName>
</protein>
<keyword evidence="2" id="KW-1185">Reference proteome</keyword>
<dbReference type="KEGG" id="bcom:BAUCODRAFT_44093"/>
<dbReference type="OrthoDB" id="3621151at2759"/>
<sequence length="67" mass="7856">MCSYSFSYYYCGCDQFVWWDTLEYCGNRCISAHGVDIRTVNMCRDQVATSLGFSYWYCAECSEDHTL</sequence>
<dbReference type="Proteomes" id="UP000011761">
    <property type="component" value="Unassembled WGS sequence"/>
</dbReference>
<gene>
    <name evidence="1" type="ORF">BAUCODRAFT_44093</name>
</gene>
<feature type="non-terminal residue" evidence="1">
    <location>
        <position position="67"/>
    </location>
</feature>
<dbReference type="EMBL" id="KB445554">
    <property type="protein sequence ID" value="EMC97488.1"/>
    <property type="molecule type" value="Genomic_DNA"/>
</dbReference>
<dbReference type="eggNOG" id="ENOG502SUAV">
    <property type="taxonomic scope" value="Eukaryota"/>
</dbReference>
<reference evidence="1 2" key="1">
    <citation type="journal article" date="2012" name="PLoS Pathog.">
        <title>Diverse lifestyles and strategies of plant pathogenesis encoded in the genomes of eighteen Dothideomycetes fungi.</title>
        <authorList>
            <person name="Ohm R.A."/>
            <person name="Feau N."/>
            <person name="Henrissat B."/>
            <person name="Schoch C.L."/>
            <person name="Horwitz B.A."/>
            <person name="Barry K.W."/>
            <person name="Condon B.J."/>
            <person name="Copeland A.C."/>
            <person name="Dhillon B."/>
            <person name="Glaser F."/>
            <person name="Hesse C.N."/>
            <person name="Kosti I."/>
            <person name="LaButti K."/>
            <person name="Lindquist E.A."/>
            <person name="Lucas S."/>
            <person name="Salamov A.A."/>
            <person name="Bradshaw R.E."/>
            <person name="Ciuffetti L."/>
            <person name="Hamelin R.C."/>
            <person name="Kema G.H.J."/>
            <person name="Lawrence C."/>
            <person name="Scott J.A."/>
            <person name="Spatafora J.W."/>
            <person name="Turgeon B.G."/>
            <person name="de Wit P.J.G.M."/>
            <person name="Zhong S."/>
            <person name="Goodwin S.B."/>
            <person name="Grigoriev I.V."/>
        </authorList>
    </citation>
    <scope>NUCLEOTIDE SEQUENCE [LARGE SCALE GENOMIC DNA]</scope>
    <source>
        <strain evidence="1 2">UAMH 10762</strain>
    </source>
</reference>
<organism evidence="1 2">
    <name type="scientific">Baudoinia panamericana (strain UAMH 10762)</name>
    <name type="common">Angels' share fungus</name>
    <name type="synonym">Baudoinia compniacensis (strain UAMH 10762)</name>
    <dbReference type="NCBI Taxonomy" id="717646"/>
    <lineage>
        <taxon>Eukaryota</taxon>
        <taxon>Fungi</taxon>
        <taxon>Dikarya</taxon>
        <taxon>Ascomycota</taxon>
        <taxon>Pezizomycotina</taxon>
        <taxon>Dothideomycetes</taxon>
        <taxon>Dothideomycetidae</taxon>
        <taxon>Mycosphaerellales</taxon>
        <taxon>Teratosphaeriaceae</taxon>
        <taxon>Baudoinia</taxon>
    </lineage>
</organism>